<evidence type="ECO:0000313" key="2">
    <source>
        <dbReference type="Proteomes" id="UP000292423"/>
    </source>
</evidence>
<reference evidence="1 2" key="1">
    <citation type="submission" date="2019-02" db="EMBL/GenBank/DDBJ databases">
        <title>Genomic Encyclopedia of Type Strains, Phase IV (KMG-IV): sequencing the most valuable type-strain genomes for metagenomic binning, comparative biology and taxonomic classification.</title>
        <authorList>
            <person name="Goeker M."/>
        </authorList>
    </citation>
    <scope>NUCLEOTIDE SEQUENCE [LARGE SCALE GENOMIC DNA]</scope>
    <source>
        <strain evidence="1 2">DSM 105135</strain>
    </source>
</reference>
<protein>
    <submittedName>
        <fullName evidence="1">Cysteine-rich CWC protein</fullName>
    </submittedName>
</protein>
<sequence>MTETLTALPNTRCPLCGGANDCAPASTGRLHDACWCTTAPISPEALARVPPELINKACLCPRCAAGINAGFPAKEA</sequence>
<evidence type="ECO:0000313" key="1">
    <source>
        <dbReference type="EMBL" id="RZU45282.1"/>
    </source>
</evidence>
<dbReference type="RefSeq" id="WP_130413457.1">
    <property type="nucleotide sequence ID" value="NZ_SHKX01000012.1"/>
</dbReference>
<dbReference type="EMBL" id="SHKX01000012">
    <property type="protein sequence ID" value="RZU45282.1"/>
    <property type="molecule type" value="Genomic_DNA"/>
</dbReference>
<comment type="caution">
    <text evidence="1">The sequence shown here is derived from an EMBL/GenBank/DDBJ whole genome shotgun (WGS) entry which is preliminary data.</text>
</comment>
<gene>
    <name evidence="1" type="ORF">EV700_2101</name>
</gene>
<organism evidence="1 2">
    <name type="scientific">Fluviicoccus keumensis</name>
    <dbReference type="NCBI Taxonomy" id="1435465"/>
    <lineage>
        <taxon>Bacteria</taxon>
        <taxon>Pseudomonadati</taxon>
        <taxon>Pseudomonadota</taxon>
        <taxon>Gammaproteobacteria</taxon>
        <taxon>Moraxellales</taxon>
        <taxon>Moraxellaceae</taxon>
        <taxon>Fluviicoccus</taxon>
    </lineage>
</organism>
<dbReference type="Proteomes" id="UP000292423">
    <property type="component" value="Unassembled WGS sequence"/>
</dbReference>
<keyword evidence="2" id="KW-1185">Reference proteome</keyword>
<dbReference type="Pfam" id="PF14375">
    <property type="entry name" value="Cys_rich_CWC"/>
    <property type="match status" value="1"/>
</dbReference>
<dbReference type="OrthoDB" id="8912324at2"/>
<name>A0A4Q7Z4H2_9GAMM</name>
<accession>A0A4Q7Z4H2</accession>
<proteinExistence type="predicted"/>
<dbReference type="InterPro" id="IPR032720">
    <property type="entry name" value="Cys_rich_CWC"/>
</dbReference>
<dbReference type="AlphaFoldDB" id="A0A4Q7Z4H2"/>